<protein>
    <submittedName>
        <fullName evidence="3">Uncharacterized protein LOC112694616</fullName>
    </submittedName>
</protein>
<gene>
    <name evidence="3" type="primary">LOC112694616</name>
</gene>
<accession>A0A8B8GRN8</accession>
<sequence>MSEATIPAALCPYRTKNLTGPQKSSFLNPGFNNWKKSYENVKEHENSANHRKSMLTWLDRVNTKHRIDKTMAEKMLNEKKYWVKVLHRVVSVVKFLAVHGLAFEGNDSRLGSPSNGNFLGILEVISEFDPFLKQHMNESANKGSGNVSYFSMRICNEIIDLMANEVLLEITKQLQETKYFGLILDSTPDRAHRDQFAVVVRYCYKGLVVERFLTYIHILSHTGISMVEEAQIKKKCSVALFAPCFAHSLNLVGSHAVKSCLEAINFFGVVQKLYAFFAASTHRWNLLLTGLKSEEKNKIIVLKTLNTLRLEGKEDKAFDSWGKKDIEISIEQINKNTPITESKWMEFRKETELEEELCLLN</sequence>
<dbReference type="OrthoDB" id="6607265at2759"/>
<dbReference type="InterPro" id="IPR025398">
    <property type="entry name" value="DUF4371"/>
</dbReference>
<dbReference type="Pfam" id="PF14291">
    <property type="entry name" value="DUF4371"/>
    <property type="match status" value="1"/>
</dbReference>
<feature type="domain" description="DUF4371" evidence="1">
    <location>
        <begin position="25"/>
        <end position="226"/>
    </location>
</feature>
<dbReference type="SUPFAM" id="SSF53098">
    <property type="entry name" value="Ribonuclease H-like"/>
    <property type="match status" value="1"/>
</dbReference>
<organism evidence="2 3">
    <name type="scientific">Sipha flava</name>
    <name type="common">yellow sugarcane aphid</name>
    <dbReference type="NCBI Taxonomy" id="143950"/>
    <lineage>
        <taxon>Eukaryota</taxon>
        <taxon>Metazoa</taxon>
        <taxon>Ecdysozoa</taxon>
        <taxon>Arthropoda</taxon>
        <taxon>Hexapoda</taxon>
        <taxon>Insecta</taxon>
        <taxon>Pterygota</taxon>
        <taxon>Neoptera</taxon>
        <taxon>Paraneoptera</taxon>
        <taxon>Hemiptera</taxon>
        <taxon>Sternorrhyncha</taxon>
        <taxon>Aphidomorpha</taxon>
        <taxon>Aphidoidea</taxon>
        <taxon>Aphididae</taxon>
        <taxon>Sipha</taxon>
    </lineage>
</organism>
<dbReference type="PANTHER" id="PTHR45749:SF23">
    <property type="entry name" value="ZINC FINGER MYM-TYPE PROTEIN 1-LIKE"/>
    <property type="match status" value="1"/>
</dbReference>
<dbReference type="Proteomes" id="UP000694846">
    <property type="component" value="Unplaced"/>
</dbReference>
<dbReference type="InterPro" id="IPR012337">
    <property type="entry name" value="RNaseH-like_sf"/>
</dbReference>
<evidence type="ECO:0000259" key="1">
    <source>
        <dbReference type="Pfam" id="PF14291"/>
    </source>
</evidence>
<dbReference type="GeneID" id="112694616"/>
<reference evidence="3" key="1">
    <citation type="submission" date="2025-08" db="UniProtKB">
        <authorList>
            <consortium name="RefSeq"/>
        </authorList>
    </citation>
    <scope>IDENTIFICATION</scope>
    <source>
        <tissue evidence="3">Whole body</tissue>
    </source>
</reference>
<evidence type="ECO:0000313" key="2">
    <source>
        <dbReference type="Proteomes" id="UP000694846"/>
    </source>
</evidence>
<evidence type="ECO:0000313" key="3">
    <source>
        <dbReference type="RefSeq" id="XP_025425934.1"/>
    </source>
</evidence>
<proteinExistence type="predicted"/>
<dbReference type="PANTHER" id="PTHR45749">
    <property type="match status" value="1"/>
</dbReference>
<dbReference type="AlphaFoldDB" id="A0A8B8GRN8"/>
<keyword evidence="2" id="KW-1185">Reference proteome</keyword>
<name>A0A8B8GRN8_9HEMI</name>
<dbReference type="RefSeq" id="XP_025425934.1">
    <property type="nucleotide sequence ID" value="XM_025570149.1"/>
</dbReference>